<proteinExistence type="predicted"/>
<dbReference type="AlphaFoldDB" id="A0A9Q2CZG4"/>
<sequence length="36" mass="4137">MKRLVKRAVVFITPIIVAKVVDKVLGEDDSKKKRKK</sequence>
<keyword evidence="2" id="KW-1185">Reference proteome</keyword>
<organism evidence="1 2">
    <name type="scientific">Nosocomiicoccus ampullae</name>
    <dbReference type="NCBI Taxonomy" id="489910"/>
    <lineage>
        <taxon>Bacteria</taxon>
        <taxon>Bacillati</taxon>
        <taxon>Bacillota</taxon>
        <taxon>Bacilli</taxon>
        <taxon>Bacillales</taxon>
        <taxon>Staphylococcaceae</taxon>
        <taxon>Nosocomiicoccus</taxon>
    </lineage>
</organism>
<reference evidence="1 2" key="1">
    <citation type="submission" date="2020-08" db="EMBL/GenBank/DDBJ databases">
        <title>Genomic Encyclopedia of Type Strains, Phase IV (KMG-IV): sequencing the most valuable type-strain genomes for metagenomic binning, comparative biology and taxonomic classification.</title>
        <authorList>
            <person name="Goeker M."/>
        </authorList>
    </citation>
    <scope>NUCLEOTIDE SEQUENCE [LARGE SCALE GENOMIC DNA]</scope>
    <source>
        <strain evidence="1 2">DSM 19163</strain>
    </source>
</reference>
<accession>A0A9Q2CZG4</accession>
<evidence type="ECO:0000313" key="2">
    <source>
        <dbReference type="Proteomes" id="UP000579136"/>
    </source>
</evidence>
<dbReference type="EMBL" id="JACHHF010000004">
    <property type="protein sequence ID" value="MBB5175945.1"/>
    <property type="molecule type" value="Genomic_DNA"/>
</dbReference>
<dbReference type="Proteomes" id="UP000579136">
    <property type="component" value="Unassembled WGS sequence"/>
</dbReference>
<gene>
    <name evidence="1" type="ORF">HNQ45_000829</name>
</gene>
<evidence type="ECO:0000313" key="1">
    <source>
        <dbReference type="EMBL" id="MBB5175945.1"/>
    </source>
</evidence>
<name>A0A9Q2CZG4_9STAP</name>
<protein>
    <submittedName>
        <fullName evidence="1">Phage-related holin</fullName>
    </submittedName>
</protein>
<comment type="caution">
    <text evidence="1">The sequence shown here is derived from an EMBL/GenBank/DDBJ whole genome shotgun (WGS) entry which is preliminary data.</text>
</comment>